<dbReference type="GO" id="GO:0006606">
    <property type="term" value="P:protein import into nucleus"/>
    <property type="evidence" value="ECO:0007669"/>
    <property type="project" value="TreeGrafter"/>
</dbReference>
<dbReference type="InterPro" id="IPR007187">
    <property type="entry name" value="Nucleoporin_Nup133/Nup155_C"/>
</dbReference>
<evidence type="ECO:0000256" key="3">
    <source>
        <dbReference type="ARBA" id="ARBA00022448"/>
    </source>
</evidence>
<dbReference type="Pfam" id="PF03177">
    <property type="entry name" value="Nucleoporin_C"/>
    <property type="match status" value="1"/>
</dbReference>
<dbReference type="OrthoDB" id="103454at2759"/>
<accession>A0A0P1BQ56</accession>
<feature type="domain" description="Nucleoporin Nup133/Nup155-like N-terminal" evidence="10">
    <location>
        <begin position="119"/>
        <end position="472"/>
    </location>
</feature>
<feature type="region of interest" description="Disordered" evidence="8">
    <location>
        <begin position="1"/>
        <end position="83"/>
    </location>
</feature>
<evidence type="ECO:0000256" key="5">
    <source>
        <dbReference type="ARBA" id="ARBA00022927"/>
    </source>
</evidence>
<name>A0A0P1BQ56_9BASI</name>
<dbReference type="InterPro" id="IPR037624">
    <property type="entry name" value="Nup133-like"/>
</dbReference>
<keyword evidence="5" id="KW-0653">Protein transport</keyword>
<dbReference type="SUPFAM" id="SSF117289">
    <property type="entry name" value="Nucleoporin domain"/>
    <property type="match status" value="1"/>
</dbReference>
<evidence type="ECO:0000259" key="9">
    <source>
        <dbReference type="Pfam" id="PF03177"/>
    </source>
</evidence>
<sequence length="1291" mass="141552">MFTTPSRQTLGGGSRRSQSSIPGSRGATPMSFRESPAASLAGSRPRKDVNRSSPTSRSATYRDRRSQLQPYIVDPESSGNAKGFVGMSGDAMTVDDAEGSVVGGRRATLLDEGTILARDDVYVVSASHKLPIEVMQALESAEHSRDAITSAMDARIGYAYVAFKDRCYVWCFSGSTRVAPACYVFPAPPSTQAAPNTSPPFCAFVDRSSGQEPGLLLVSREGKVRLWNSIASSRALSEDAHEIDVALGTGESVTSLQRCQTTAFVVATSQSRLLRLDVPHRSGRLQAEVSSFSQPRGFFGRFFGAAATFTLGGDESFSVTTAPSPDAADAWTLYAISKRGVQKWGLGERSGGETMIAEQDLRQPIASVLFGLPEKDDGSGADTAGLVLLSGAITTNGSLLILFEHSPTSAGIVSFGVVVATYEKRASSFVISRAVQLHYTHARSAGPSDVPRIIAPYGGPVLFIQFEDVVVLRLLEDDFEEVVSLKYPLQNRFMGYGAESIDVERETDVVGVPFFTSSSGTLLVDIWVDAAAALAKRLGTPSEHTAVRTERLMVKLEQAVFYGNNIASPISYDLPLDFEGDLSLAAEQLSTSIVTTETEALPDVVELRLHLQSRAARLHDLITFIASNNCLQKLSHSSRRRLSSDAELLAAALEVWQYHGAQLSSARGTFGTLSPLSVAITKIMTESGQATRDDMVRAFFRHHLPQIPRLLDELLHQTSALSSSPLDQRSVLTLESARVVTIIFNAARVFRRDSGKVYAFQATQTAFEAWSITASDLDVLEGLFHTTLRLVNERTRELGTAVDANVQEGFNTEGSAPLSPARLQKELKLQLCELASNALATFEERLAYLNASAQTGDQPAHQRDYALLEARYRTARPQMILPLLAVGHSARAFTLAEQHADFRTLTLLSHRLEASQEVARQRAEKYLDRYGQAFAFQLFQWYIEQGRLRTLLDVPDKYSPLLLDFFERTDNPRLAWLHDILLERHSTASRTLVHMADLDGKAAQKKLMLSLGKLAHCADLTEAQIMVEDEQDQIELIDDRLDMVNTHQLLRDFYESVIPGCSRDVENGCAAVSEAVAYNLESLPALHAWYASAVRRILRGDVVSAEDLIDLLTLPLAADDRIHDYTTALEVYLREKGTSEARLDASLACVWLRILLRDDWPSITDTSGKTDAELSDQLRHTALYAALKWAADHSDSAKQLVLEPPEIMAGQPTADLLSGRLRGVPGQQVQLILAEQESQLKGLRELFEGPTQLSKWYEEVSRIVNDDVETTLTHAEQSGNYSAEGSEDMHG</sequence>
<dbReference type="Gene3D" id="1.20.58.1380">
    <property type="match status" value="1"/>
</dbReference>
<keyword evidence="7" id="KW-0539">Nucleus</keyword>
<evidence type="ECO:0000256" key="8">
    <source>
        <dbReference type="SAM" id="MobiDB-lite"/>
    </source>
</evidence>
<dbReference type="GO" id="GO:0017056">
    <property type="term" value="F:structural constituent of nuclear pore"/>
    <property type="evidence" value="ECO:0007669"/>
    <property type="project" value="InterPro"/>
</dbReference>
<evidence type="ECO:0000259" key="10">
    <source>
        <dbReference type="Pfam" id="PF08801"/>
    </source>
</evidence>
<dbReference type="InterPro" id="IPR014908">
    <property type="entry name" value="Nucleoporin_Nup133/Nup155_N"/>
</dbReference>
<dbReference type="PANTHER" id="PTHR13405:SF11">
    <property type="entry name" value="NUCLEAR PORE COMPLEX PROTEIN NUP133"/>
    <property type="match status" value="1"/>
</dbReference>
<dbReference type="InterPro" id="IPR015943">
    <property type="entry name" value="WD40/YVTN_repeat-like_dom_sf"/>
</dbReference>
<evidence type="ECO:0000256" key="4">
    <source>
        <dbReference type="ARBA" id="ARBA00022816"/>
    </source>
</evidence>
<evidence type="ECO:0000256" key="6">
    <source>
        <dbReference type="ARBA" id="ARBA00023010"/>
    </source>
</evidence>
<comment type="similarity">
    <text evidence="2">Belongs to the nucleoporin Nup133 family.</text>
</comment>
<proteinExistence type="inferred from homology"/>
<dbReference type="PANTHER" id="PTHR13405">
    <property type="entry name" value="NUCLEAR PORE COMPLEX PROTEIN NUP133"/>
    <property type="match status" value="1"/>
</dbReference>
<feature type="compositionally biased region" description="Polar residues" evidence="8">
    <location>
        <begin position="1"/>
        <end position="22"/>
    </location>
</feature>
<dbReference type="Pfam" id="PF08801">
    <property type="entry name" value="Nucleoporin_N"/>
    <property type="match status" value="1"/>
</dbReference>
<evidence type="ECO:0000313" key="12">
    <source>
        <dbReference type="Proteomes" id="UP000054845"/>
    </source>
</evidence>
<dbReference type="GO" id="GO:0000972">
    <property type="term" value="P:transcription-dependent tethering of RNA polymerase II gene DNA at nuclear periphery"/>
    <property type="evidence" value="ECO:0007669"/>
    <property type="project" value="TreeGrafter"/>
</dbReference>
<keyword evidence="3" id="KW-0813">Transport</keyword>
<organism evidence="11 12">
    <name type="scientific">Ceraceosorus bombacis</name>
    <dbReference type="NCBI Taxonomy" id="401625"/>
    <lineage>
        <taxon>Eukaryota</taxon>
        <taxon>Fungi</taxon>
        <taxon>Dikarya</taxon>
        <taxon>Basidiomycota</taxon>
        <taxon>Ustilaginomycotina</taxon>
        <taxon>Exobasidiomycetes</taxon>
        <taxon>Ceraceosorales</taxon>
        <taxon>Ceraceosoraceae</taxon>
        <taxon>Ceraceosorus</taxon>
    </lineage>
</organism>
<evidence type="ECO:0000256" key="2">
    <source>
        <dbReference type="ARBA" id="ARBA00005569"/>
    </source>
</evidence>
<keyword evidence="12" id="KW-1185">Reference proteome</keyword>
<keyword evidence="4" id="KW-0509">mRNA transport</keyword>
<protein>
    <submittedName>
        <fullName evidence="11">Nuclear pore complex, Nup133 component (Sc Nup133)</fullName>
    </submittedName>
</protein>
<reference evidence="11 12" key="1">
    <citation type="submission" date="2014-09" db="EMBL/GenBank/DDBJ databases">
        <authorList>
            <person name="Magalhaes I.L.F."/>
            <person name="Oliveira U."/>
            <person name="Santos F.R."/>
            <person name="Vidigal T.H.D.A."/>
            <person name="Brescovit A.D."/>
            <person name="Santos A.J."/>
        </authorList>
    </citation>
    <scope>NUCLEOTIDE SEQUENCE [LARGE SCALE GENOMIC DNA]</scope>
</reference>
<evidence type="ECO:0000313" key="11">
    <source>
        <dbReference type="EMBL" id="CEH18384.1"/>
    </source>
</evidence>
<dbReference type="Gene3D" id="2.130.10.10">
    <property type="entry name" value="YVTN repeat-like/Quinoprotein amine dehydrogenase"/>
    <property type="match status" value="1"/>
</dbReference>
<keyword evidence="6" id="KW-0811">Translocation</keyword>
<dbReference type="Proteomes" id="UP000054845">
    <property type="component" value="Unassembled WGS sequence"/>
</dbReference>
<feature type="domain" description="Nucleoporin Nup133/Nup155-like C-terminal" evidence="9">
    <location>
        <begin position="907"/>
        <end position="1196"/>
    </location>
</feature>
<comment type="subcellular location">
    <subcellularLocation>
        <location evidence="1">Nucleus envelope</location>
    </subcellularLocation>
</comment>
<dbReference type="EMBL" id="CCYA01000270">
    <property type="protein sequence ID" value="CEH18384.1"/>
    <property type="molecule type" value="Genomic_DNA"/>
</dbReference>
<evidence type="ECO:0000256" key="7">
    <source>
        <dbReference type="ARBA" id="ARBA00023242"/>
    </source>
</evidence>
<dbReference type="GO" id="GO:0031080">
    <property type="term" value="C:nuclear pore outer ring"/>
    <property type="evidence" value="ECO:0007669"/>
    <property type="project" value="TreeGrafter"/>
</dbReference>
<dbReference type="GO" id="GO:0016973">
    <property type="term" value="P:poly(A)+ mRNA export from nucleus"/>
    <property type="evidence" value="ECO:0007669"/>
    <property type="project" value="TreeGrafter"/>
</dbReference>
<dbReference type="STRING" id="401625.A0A0P1BQ56"/>
<evidence type="ECO:0000256" key="1">
    <source>
        <dbReference type="ARBA" id="ARBA00004259"/>
    </source>
</evidence>